<protein>
    <submittedName>
        <fullName evidence="1">Uncharacterized protein</fullName>
    </submittedName>
</protein>
<feature type="non-terminal residue" evidence="1">
    <location>
        <position position="26"/>
    </location>
</feature>
<accession>A0A815KAF1</accession>
<name>A0A815KAF1_9BILA</name>
<dbReference type="AlphaFoldDB" id="A0A815KAF1"/>
<sequence>MTRNNDALFVRIEDEALALIVLTTNL</sequence>
<organism evidence="1 3">
    <name type="scientific">Rotaria magnacalcarata</name>
    <dbReference type="NCBI Taxonomy" id="392030"/>
    <lineage>
        <taxon>Eukaryota</taxon>
        <taxon>Metazoa</taxon>
        <taxon>Spiralia</taxon>
        <taxon>Gnathifera</taxon>
        <taxon>Rotifera</taxon>
        <taxon>Eurotatoria</taxon>
        <taxon>Bdelloidea</taxon>
        <taxon>Philodinida</taxon>
        <taxon>Philodinidae</taxon>
        <taxon>Rotaria</taxon>
    </lineage>
</organism>
<dbReference type="Proteomes" id="UP000681720">
    <property type="component" value="Unassembled WGS sequence"/>
</dbReference>
<gene>
    <name evidence="2" type="ORF">GIL414_LOCUS24916</name>
    <name evidence="1" type="ORF">KQP761_LOCUS9198</name>
</gene>
<feature type="non-terminal residue" evidence="1">
    <location>
        <position position="1"/>
    </location>
</feature>
<dbReference type="EMBL" id="CAJNOW010003633">
    <property type="protein sequence ID" value="CAF1390700.1"/>
    <property type="molecule type" value="Genomic_DNA"/>
</dbReference>
<evidence type="ECO:0000313" key="2">
    <source>
        <dbReference type="EMBL" id="CAF4279455.1"/>
    </source>
</evidence>
<reference evidence="1" key="1">
    <citation type="submission" date="2021-02" db="EMBL/GenBank/DDBJ databases">
        <authorList>
            <person name="Nowell W R."/>
        </authorList>
    </citation>
    <scope>NUCLEOTIDE SEQUENCE</scope>
</reference>
<dbReference type="Proteomes" id="UP000663834">
    <property type="component" value="Unassembled WGS sequence"/>
</dbReference>
<comment type="caution">
    <text evidence="1">The sequence shown here is derived from an EMBL/GenBank/DDBJ whole genome shotgun (WGS) entry which is preliminary data.</text>
</comment>
<dbReference type="EMBL" id="CAJOBJ010032166">
    <property type="protein sequence ID" value="CAF4279455.1"/>
    <property type="molecule type" value="Genomic_DNA"/>
</dbReference>
<evidence type="ECO:0000313" key="3">
    <source>
        <dbReference type="Proteomes" id="UP000663834"/>
    </source>
</evidence>
<proteinExistence type="predicted"/>
<evidence type="ECO:0000313" key="1">
    <source>
        <dbReference type="EMBL" id="CAF1390700.1"/>
    </source>
</evidence>